<dbReference type="InterPro" id="IPR020925">
    <property type="entry name" value="Ribosomal_eL15_CS"/>
</dbReference>
<dbReference type="Gene3D" id="3.40.1120.10">
    <property type="entry name" value="Ribosomal protein l15e"/>
    <property type="match status" value="1"/>
</dbReference>
<keyword evidence="6" id="KW-1185">Reference proteome</keyword>
<dbReference type="InterPro" id="IPR012678">
    <property type="entry name" value="Ribosomal_uL23/eL15/eS24_sf"/>
</dbReference>
<dbReference type="EMBL" id="RCSS01000259">
    <property type="protein sequence ID" value="RVD92281.1"/>
    <property type="molecule type" value="Genomic_DNA"/>
</dbReference>
<reference evidence="5 6" key="1">
    <citation type="submission" date="2018-10" db="EMBL/GenBank/DDBJ databases">
        <title>Draft genome sequence of the microsporidian Tubulinosema ratisbonensis.</title>
        <authorList>
            <person name="Polonais V."/>
            <person name="Peyretaillade E."/>
            <person name="Niehus S."/>
            <person name="Wawrzyniak I."/>
            <person name="Franchet A."/>
            <person name="Gaspin C."/>
            <person name="Reichstadt M."/>
            <person name="Belser C."/>
            <person name="Labadie K."/>
            <person name="Delbac F."/>
            <person name="Ferrandon D."/>
        </authorList>
    </citation>
    <scope>NUCLEOTIDE SEQUENCE [LARGE SCALE GENOMIC DNA]</scope>
    <source>
        <strain evidence="5 6">Franzen</strain>
    </source>
</reference>
<dbReference type="GO" id="GO:0002181">
    <property type="term" value="P:cytoplasmic translation"/>
    <property type="evidence" value="ECO:0007669"/>
    <property type="project" value="TreeGrafter"/>
</dbReference>
<dbReference type="GO" id="GO:0003723">
    <property type="term" value="F:RNA binding"/>
    <property type="evidence" value="ECO:0007669"/>
    <property type="project" value="TreeGrafter"/>
</dbReference>
<dbReference type="AlphaFoldDB" id="A0A437AM51"/>
<dbReference type="Pfam" id="PF00827">
    <property type="entry name" value="Ribosomal_L15e"/>
    <property type="match status" value="1"/>
</dbReference>
<evidence type="ECO:0000256" key="2">
    <source>
        <dbReference type="ARBA" id="ARBA00022980"/>
    </source>
</evidence>
<dbReference type="SUPFAM" id="SSF54189">
    <property type="entry name" value="Ribosomal proteins S24e, L23 and L15e"/>
    <property type="match status" value="1"/>
</dbReference>
<keyword evidence="3 4" id="KW-0687">Ribonucleoprotein</keyword>
<dbReference type="InterPro" id="IPR000439">
    <property type="entry name" value="Ribosomal_eL15"/>
</dbReference>
<dbReference type="GO" id="GO:0022625">
    <property type="term" value="C:cytosolic large ribosomal subunit"/>
    <property type="evidence" value="ECO:0007669"/>
    <property type="project" value="TreeGrafter"/>
</dbReference>
<dbReference type="Proteomes" id="UP000282876">
    <property type="component" value="Unassembled WGS sequence"/>
</dbReference>
<dbReference type="GO" id="GO:0003735">
    <property type="term" value="F:structural constituent of ribosome"/>
    <property type="evidence" value="ECO:0007669"/>
    <property type="project" value="InterPro"/>
</dbReference>
<evidence type="ECO:0000256" key="1">
    <source>
        <dbReference type="ARBA" id="ARBA00006857"/>
    </source>
</evidence>
<proteinExistence type="inferred from homology"/>
<evidence type="ECO:0000256" key="3">
    <source>
        <dbReference type="ARBA" id="ARBA00023274"/>
    </source>
</evidence>
<organism evidence="5 6">
    <name type="scientific">Tubulinosema ratisbonensis</name>
    <dbReference type="NCBI Taxonomy" id="291195"/>
    <lineage>
        <taxon>Eukaryota</taxon>
        <taxon>Fungi</taxon>
        <taxon>Fungi incertae sedis</taxon>
        <taxon>Microsporidia</taxon>
        <taxon>Tubulinosematoidea</taxon>
        <taxon>Tubulinosematidae</taxon>
        <taxon>Tubulinosema</taxon>
    </lineage>
</organism>
<comment type="similarity">
    <text evidence="1 4">Belongs to the eukaryotic ribosomal protein eL15 family.</text>
</comment>
<dbReference type="OrthoDB" id="10255148at2759"/>
<dbReference type="SMART" id="SM01384">
    <property type="entry name" value="Ribosomal_L15e"/>
    <property type="match status" value="1"/>
</dbReference>
<dbReference type="PROSITE" id="PS01194">
    <property type="entry name" value="RIBOSOMAL_L15E"/>
    <property type="match status" value="1"/>
</dbReference>
<sequence>MSAMQYLREIRKKKLSDLNRYLYTIRCYQFRLSTAVHKADKPTYIDKARQLGYKAKEGYSIYRVRIKRGGRKKLVNNGNTRGKCVNAGIYEQKPSLNLQGMAEIKLGKKIRNLRILNSYWVGQDGTYKYYEVIMVDPLCQRIRDDPRINWICNPVMKHRECRGLTSATKKSRGLGKGIRYNQTIGGSRYSCWKRRNTVSLKKYR</sequence>
<comment type="caution">
    <text evidence="5">The sequence shown here is derived from an EMBL/GenBank/DDBJ whole genome shotgun (WGS) entry which is preliminary data.</text>
</comment>
<name>A0A437AM51_9MICR</name>
<accession>A0A437AM51</accession>
<evidence type="ECO:0000256" key="4">
    <source>
        <dbReference type="RuleBase" id="RU000663"/>
    </source>
</evidence>
<dbReference type="PANTHER" id="PTHR11847">
    <property type="entry name" value="RIBOSOMAL PROTEIN L15"/>
    <property type="match status" value="1"/>
</dbReference>
<dbReference type="PANTHER" id="PTHR11847:SF4">
    <property type="entry name" value="LARGE RIBOSOMAL SUBUNIT PROTEIN EL15"/>
    <property type="match status" value="1"/>
</dbReference>
<dbReference type="VEuPathDB" id="MicrosporidiaDB:TUBRATIS_12210"/>
<protein>
    <recommendedName>
        <fullName evidence="4">Ribosomal protein L15</fullName>
    </recommendedName>
</protein>
<dbReference type="STRING" id="291195.A0A437AM51"/>
<evidence type="ECO:0000313" key="6">
    <source>
        <dbReference type="Proteomes" id="UP000282876"/>
    </source>
</evidence>
<dbReference type="InterPro" id="IPR024794">
    <property type="entry name" value="Rbsml_eL15_core_dom_sf"/>
</dbReference>
<keyword evidence="2 4" id="KW-0689">Ribosomal protein</keyword>
<dbReference type="FunFam" id="3.40.1120.10:FF:000001">
    <property type="entry name" value="Ribosomal protein L15"/>
    <property type="match status" value="1"/>
</dbReference>
<evidence type="ECO:0000313" key="5">
    <source>
        <dbReference type="EMBL" id="RVD92281.1"/>
    </source>
</evidence>
<gene>
    <name evidence="5" type="ORF">TUBRATIS_12210</name>
</gene>